<keyword evidence="1" id="KW-0378">Hydrolase</keyword>
<dbReference type="GO" id="GO:0005737">
    <property type="term" value="C:cytoplasm"/>
    <property type="evidence" value="ECO:0007669"/>
    <property type="project" value="TreeGrafter"/>
</dbReference>
<dbReference type="CDD" id="cd16416">
    <property type="entry name" value="HAD_BsYqeG-like"/>
    <property type="match status" value="1"/>
</dbReference>
<dbReference type="InterPro" id="IPR010021">
    <property type="entry name" value="PGPP1/Gep4"/>
</dbReference>
<evidence type="ECO:0000313" key="1">
    <source>
        <dbReference type="EMBL" id="KGM37372.1"/>
    </source>
</evidence>
<protein>
    <submittedName>
        <fullName evidence="1">Hydrolase, HAD subfamily IIIA</fullName>
    </submittedName>
</protein>
<dbReference type="PANTHER" id="PTHR19288">
    <property type="entry name" value="4-NITROPHENYLPHOSPHATASE-RELATED"/>
    <property type="match status" value="1"/>
</dbReference>
<dbReference type="InterPro" id="IPR023214">
    <property type="entry name" value="HAD_sf"/>
</dbReference>
<dbReference type="AlphaFoldDB" id="A0A0A0DKB6"/>
<dbReference type="InterPro" id="IPR041492">
    <property type="entry name" value="HAD_2"/>
</dbReference>
<dbReference type="NCBIfam" id="TIGR01509">
    <property type="entry name" value="HAD-SF-IA-v3"/>
    <property type="match status" value="1"/>
</dbReference>
<name>A0A0A0DKB6_9STRE</name>
<dbReference type="NCBIfam" id="TIGR01662">
    <property type="entry name" value="HAD-SF-IIIA"/>
    <property type="match status" value="1"/>
</dbReference>
<dbReference type="NCBIfam" id="TIGR01668">
    <property type="entry name" value="YqeG_hyp_ppase"/>
    <property type="match status" value="1"/>
</dbReference>
<reference evidence="1 2" key="1">
    <citation type="submission" date="2014-06" db="EMBL/GenBank/DDBJ databases">
        <authorList>
            <person name="Teng J.L."/>
            <person name="Huang Y."/>
            <person name="Tse H."/>
            <person name="Lau S.K."/>
            <person name="Woo P.C."/>
        </authorList>
    </citation>
    <scope>NUCLEOTIDE SEQUENCE [LARGE SCALE GENOMIC DNA]</scope>
    <source>
        <strain evidence="1 2">HKU4</strain>
    </source>
</reference>
<proteinExistence type="predicted"/>
<accession>A0A0A0DKB6</accession>
<comment type="caution">
    <text evidence="1">The sequence shown here is derived from an EMBL/GenBank/DDBJ whole genome shotgun (WGS) entry which is preliminary data.</text>
</comment>
<keyword evidence="2" id="KW-1185">Reference proteome</keyword>
<gene>
    <name evidence="1" type="ORF">SSIN_0817</name>
</gene>
<dbReference type="InterPro" id="IPR036412">
    <property type="entry name" value="HAD-like_sf"/>
</dbReference>
<dbReference type="InterPro" id="IPR006439">
    <property type="entry name" value="HAD-SF_hydro_IA"/>
</dbReference>
<dbReference type="InterPro" id="IPR006549">
    <property type="entry name" value="HAD-SF_hydro_IIIA"/>
</dbReference>
<dbReference type="NCBIfam" id="TIGR01549">
    <property type="entry name" value="HAD-SF-IA-v1"/>
    <property type="match status" value="1"/>
</dbReference>
<dbReference type="SUPFAM" id="SSF56784">
    <property type="entry name" value="HAD-like"/>
    <property type="match status" value="1"/>
</dbReference>
<sequence length="179" mass="20878">MERDVAIEDYMPDFAVEAVYDLTVESLKRQGIKAVLVDLDNTLIAWNNPDGTPEMKKWLHDLRDAGIRIIVVSNNNQKRVKRAVEKFDIDYIYWAMKPFTWGIDRALKLFHFEKNEVVMVGDQLMTDIRAAHRAGIRSILVKPLVKHDSIKTQINRARERRVLKKITEKYGPIQYKKGI</sequence>
<dbReference type="EMBL" id="JPEN01000055">
    <property type="protein sequence ID" value="KGM37372.1"/>
    <property type="molecule type" value="Genomic_DNA"/>
</dbReference>
<dbReference type="GO" id="GO:0008962">
    <property type="term" value="F:phosphatidylglycerophosphatase activity"/>
    <property type="evidence" value="ECO:0007669"/>
    <property type="project" value="InterPro"/>
</dbReference>
<dbReference type="STRING" id="176090.SSIN_0817"/>
<dbReference type="eggNOG" id="COG2179">
    <property type="taxonomic scope" value="Bacteria"/>
</dbReference>
<dbReference type="Pfam" id="PF13419">
    <property type="entry name" value="HAD_2"/>
    <property type="match status" value="1"/>
</dbReference>
<dbReference type="Gene3D" id="3.40.50.1000">
    <property type="entry name" value="HAD superfamily/HAD-like"/>
    <property type="match status" value="1"/>
</dbReference>
<evidence type="ECO:0000313" key="2">
    <source>
        <dbReference type="Proteomes" id="UP000030019"/>
    </source>
</evidence>
<organism evidence="1 2">
    <name type="scientific">Streptococcus sinensis</name>
    <dbReference type="NCBI Taxonomy" id="176090"/>
    <lineage>
        <taxon>Bacteria</taxon>
        <taxon>Bacillati</taxon>
        <taxon>Bacillota</taxon>
        <taxon>Bacilli</taxon>
        <taxon>Lactobacillales</taxon>
        <taxon>Streptococcaceae</taxon>
        <taxon>Streptococcus</taxon>
    </lineage>
</organism>
<dbReference type="Proteomes" id="UP000030019">
    <property type="component" value="Unassembled WGS sequence"/>
</dbReference>
<dbReference type="PANTHER" id="PTHR19288:SF25">
    <property type="entry name" value="PHOSPHATIDYLGLYCEROPHOSPHATASE GEP4, MITOCHONDRIAL"/>
    <property type="match status" value="1"/>
</dbReference>
<dbReference type="PATRIC" id="fig|176090.4.peg.810"/>